<dbReference type="EMBL" id="CP137573">
    <property type="protein sequence ID" value="WOX20407.1"/>
    <property type="molecule type" value="Genomic_DNA"/>
</dbReference>
<accession>A0ABZ0LLY8</accession>
<keyword evidence="4" id="KW-1185">Reference proteome</keyword>
<dbReference type="PROSITE" id="PS50801">
    <property type="entry name" value="STAS"/>
    <property type="match status" value="1"/>
</dbReference>
<dbReference type="Proteomes" id="UP001301731">
    <property type="component" value="Chromosome"/>
</dbReference>
<name>A0ABZ0LLY8_9ACTN</name>
<evidence type="ECO:0000313" key="3">
    <source>
        <dbReference type="EMBL" id="WOX20407.1"/>
    </source>
</evidence>
<sequence length="119" mass="12486">MASDKESAAQTEGEIAGPPPFVVGVSGDMDLDHSAELRSLLFDGVAQAPHGAEIVVDLQNSSFCDSTGLNHLLAARQFALDRGSTITLAGPSHQMVRLLEITDSVDLFGLAPAAQRRSV</sequence>
<gene>
    <name evidence="3" type="ORF">R2D22_03015</name>
</gene>
<dbReference type="CDD" id="cd07043">
    <property type="entry name" value="STAS_anti-anti-sigma_factors"/>
    <property type="match status" value="1"/>
</dbReference>
<protein>
    <submittedName>
        <fullName evidence="3">STAS domain-containing protein</fullName>
    </submittedName>
</protein>
<dbReference type="InterPro" id="IPR036513">
    <property type="entry name" value="STAS_dom_sf"/>
</dbReference>
<evidence type="ECO:0000256" key="1">
    <source>
        <dbReference type="SAM" id="MobiDB-lite"/>
    </source>
</evidence>
<dbReference type="InterPro" id="IPR058548">
    <property type="entry name" value="MlaB-like_STAS"/>
</dbReference>
<dbReference type="Gene3D" id="3.30.750.24">
    <property type="entry name" value="STAS domain"/>
    <property type="match status" value="1"/>
</dbReference>
<dbReference type="RefSeq" id="WP_318100993.1">
    <property type="nucleotide sequence ID" value="NZ_CP137573.1"/>
</dbReference>
<proteinExistence type="predicted"/>
<feature type="domain" description="STAS" evidence="2">
    <location>
        <begin position="22"/>
        <end position="119"/>
    </location>
</feature>
<organism evidence="3 4">
    <name type="scientific">Streptomyces solicathayae</name>
    <dbReference type="NCBI Taxonomy" id="3081768"/>
    <lineage>
        <taxon>Bacteria</taxon>
        <taxon>Bacillati</taxon>
        <taxon>Actinomycetota</taxon>
        <taxon>Actinomycetes</taxon>
        <taxon>Kitasatosporales</taxon>
        <taxon>Streptomycetaceae</taxon>
        <taxon>Streptomyces</taxon>
    </lineage>
</organism>
<dbReference type="InterPro" id="IPR002645">
    <property type="entry name" value="STAS_dom"/>
</dbReference>
<dbReference type="Pfam" id="PF13466">
    <property type="entry name" value="STAS_2"/>
    <property type="match status" value="1"/>
</dbReference>
<dbReference type="PANTHER" id="PTHR33495">
    <property type="entry name" value="ANTI-SIGMA FACTOR ANTAGONIST TM_1081-RELATED-RELATED"/>
    <property type="match status" value="1"/>
</dbReference>
<dbReference type="PANTHER" id="PTHR33495:SF2">
    <property type="entry name" value="ANTI-SIGMA FACTOR ANTAGONIST TM_1081-RELATED"/>
    <property type="match status" value="1"/>
</dbReference>
<dbReference type="SUPFAM" id="SSF52091">
    <property type="entry name" value="SpoIIaa-like"/>
    <property type="match status" value="1"/>
</dbReference>
<feature type="region of interest" description="Disordered" evidence="1">
    <location>
        <begin position="1"/>
        <end position="20"/>
    </location>
</feature>
<evidence type="ECO:0000313" key="4">
    <source>
        <dbReference type="Proteomes" id="UP001301731"/>
    </source>
</evidence>
<reference evidence="3 4" key="1">
    <citation type="submission" date="2023-10" db="EMBL/GenBank/DDBJ databases">
        <title>The genome sequence of Streptomyces sp. HUAS YS2.</title>
        <authorList>
            <person name="Mo P."/>
        </authorList>
    </citation>
    <scope>NUCLEOTIDE SEQUENCE [LARGE SCALE GENOMIC DNA]</scope>
    <source>
        <strain evidence="3 4">HUAS YS2</strain>
    </source>
</reference>
<evidence type="ECO:0000259" key="2">
    <source>
        <dbReference type="PROSITE" id="PS50801"/>
    </source>
</evidence>